<dbReference type="AlphaFoldDB" id="A0A8B6BVS0"/>
<dbReference type="InterPro" id="IPR000477">
    <property type="entry name" value="RT_dom"/>
</dbReference>
<feature type="domain" description="Reverse transcriptase" evidence="1">
    <location>
        <begin position="1"/>
        <end position="182"/>
    </location>
</feature>
<evidence type="ECO:0000313" key="3">
    <source>
        <dbReference type="Proteomes" id="UP000596742"/>
    </source>
</evidence>
<dbReference type="OrthoDB" id="1293503at2759"/>
<sequence length="500" mass="57528">MASLLITEAKCEKLKNNIPLFITTVDVQSAFDVVKHIILMDKLLDQNIPPDLLQLIKGLYTDLESKVKWMGDISDSFNIKQGVRQGGILSTHLYKLYVQDLLEELKNNSIGFQLGNIYIGAPTCADDIALLSSDSSEMQLMLDIIGRYADQHQYNIHPTKTKIVQCNTKEKDNSWVLKGKTIEPTDATTHLGLQRTNKRENEINIDDRIKLARRTKYSLMSSGLHGTNGVDPITGYNIYKTYILPRLLYGLEILPLTKGQIEILEKFHKNTLRHIQSLPQRTATSAIYLLLGAIPIEGELHKRQLSMLYSLLSAKNQTIQDLVQRQSSINFDNPKSFFFCVMETLQLYNLPNIWELQCSLPTKYSWKTLVNLKMSNHWKNILQIDTIQKTSLKYLAINQIKNGKPHISYTTLQPTILDVRKGIIKSRMMTRTYTLQADRHKFSRYEIAPTCQMCNQEPEDLTHMLTTCSALSETRKETFNPIKNLCNKIYWRKEVERDIL</sequence>
<gene>
    <name evidence="2" type="ORF">MGAL_10B001159</name>
</gene>
<keyword evidence="3" id="KW-1185">Reference proteome</keyword>
<dbReference type="PANTHER" id="PTHR47027:SF20">
    <property type="entry name" value="REVERSE TRANSCRIPTASE-LIKE PROTEIN WITH RNA-DIRECTED DNA POLYMERASE DOMAIN"/>
    <property type="match status" value="1"/>
</dbReference>
<dbReference type="Pfam" id="PF00078">
    <property type="entry name" value="RVT_1"/>
    <property type="match status" value="1"/>
</dbReference>
<reference evidence="2" key="1">
    <citation type="submission" date="2018-11" db="EMBL/GenBank/DDBJ databases">
        <authorList>
            <person name="Alioto T."/>
            <person name="Alioto T."/>
        </authorList>
    </citation>
    <scope>NUCLEOTIDE SEQUENCE</scope>
</reference>
<organism evidence="2 3">
    <name type="scientific">Mytilus galloprovincialis</name>
    <name type="common">Mediterranean mussel</name>
    <dbReference type="NCBI Taxonomy" id="29158"/>
    <lineage>
        <taxon>Eukaryota</taxon>
        <taxon>Metazoa</taxon>
        <taxon>Spiralia</taxon>
        <taxon>Lophotrochozoa</taxon>
        <taxon>Mollusca</taxon>
        <taxon>Bivalvia</taxon>
        <taxon>Autobranchia</taxon>
        <taxon>Pteriomorphia</taxon>
        <taxon>Mytilida</taxon>
        <taxon>Mytiloidea</taxon>
        <taxon>Mytilidae</taxon>
        <taxon>Mytilinae</taxon>
        <taxon>Mytilus</taxon>
    </lineage>
</organism>
<dbReference type="EMBL" id="UYJE01000730">
    <property type="protein sequence ID" value="VDH95898.1"/>
    <property type="molecule type" value="Genomic_DNA"/>
</dbReference>
<dbReference type="PROSITE" id="PS50878">
    <property type="entry name" value="RT_POL"/>
    <property type="match status" value="1"/>
</dbReference>
<name>A0A8B6BVS0_MYTGA</name>
<dbReference type="Proteomes" id="UP000596742">
    <property type="component" value="Unassembled WGS sequence"/>
</dbReference>
<evidence type="ECO:0000259" key="1">
    <source>
        <dbReference type="PROSITE" id="PS50878"/>
    </source>
</evidence>
<proteinExistence type="predicted"/>
<comment type="caution">
    <text evidence="2">The sequence shown here is derived from an EMBL/GenBank/DDBJ whole genome shotgun (WGS) entry which is preliminary data.</text>
</comment>
<dbReference type="PANTHER" id="PTHR47027">
    <property type="entry name" value="REVERSE TRANSCRIPTASE DOMAIN-CONTAINING PROTEIN"/>
    <property type="match status" value="1"/>
</dbReference>
<accession>A0A8B6BVS0</accession>
<protein>
    <recommendedName>
        <fullName evidence="1">Reverse transcriptase domain-containing protein</fullName>
    </recommendedName>
</protein>
<evidence type="ECO:0000313" key="2">
    <source>
        <dbReference type="EMBL" id="VDH95898.1"/>
    </source>
</evidence>